<dbReference type="EMBL" id="BGZK01001248">
    <property type="protein sequence ID" value="GBP75428.1"/>
    <property type="molecule type" value="Genomic_DNA"/>
</dbReference>
<dbReference type="Proteomes" id="UP000299102">
    <property type="component" value="Unassembled WGS sequence"/>
</dbReference>
<comment type="caution">
    <text evidence="1">The sequence shown here is derived from an EMBL/GenBank/DDBJ whole genome shotgun (WGS) entry which is preliminary data.</text>
</comment>
<organism evidence="1 2">
    <name type="scientific">Eumeta variegata</name>
    <name type="common">Bagworm moth</name>
    <name type="synonym">Eumeta japonica</name>
    <dbReference type="NCBI Taxonomy" id="151549"/>
    <lineage>
        <taxon>Eukaryota</taxon>
        <taxon>Metazoa</taxon>
        <taxon>Ecdysozoa</taxon>
        <taxon>Arthropoda</taxon>
        <taxon>Hexapoda</taxon>
        <taxon>Insecta</taxon>
        <taxon>Pterygota</taxon>
        <taxon>Neoptera</taxon>
        <taxon>Endopterygota</taxon>
        <taxon>Lepidoptera</taxon>
        <taxon>Glossata</taxon>
        <taxon>Ditrysia</taxon>
        <taxon>Tineoidea</taxon>
        <taxon>Psychidae</taxon>
        <taxon>Oiketicinae</taxon>
        <taxon>Eumeta</taxon>
    </lineage>
</organism>
<gene>
    <name evidence="1" type="ORF">EVAR_54521_1</name>
</gene>
<dbReference type="AlphaFoldDB" id="A0A4C1YH79"/>
<evidence type="ECO:0000313" key="2">
    <source>
        <dbReference type="Proteomes" id="UP000299102"/>
    </source>
</evidence>
<evidence type="ECO:0000313" key="1">
    <source>
        <dbReference type="EMBL" id="GBP75428.1"/>
    </source>
</evidence>
<sequence length="107" mass="11885">MRVQCTVLLFKGRMGCSSVPLARRARARERAAALYVKPLFCCQTEFRRCSQMRDLLIRNIRQGKSRICQPNYQAYAVAVDGGGSERCGGGVCARQRHVYTPLAVCAG</sequence>
<proteinExistence type="predicted"/>
<reference evidence="1 2" key="1">
    <citation type="journal article" date="2019" name="Commun. Biol.">
        <title>The bagworm genome reveals a unique fibroin gene that provides high tensile strength.</title>
        <authorList>
            <person name="Kono N."/>
            <person name="Nakamura H."/>
            <person name="Ohtoshi R."/>
            <person name="Tomita M."/>
            <person name="Numata K."/>
            <person name="Arakawa K."/>
        </authorList>
    </citation>
    <scope>NUCLEOTIDE SEQUENCE [LARGE SCALE GENOMIC DNA]</scope>
</reference>
<protein>
    <submittedName>
        <fullName evidence="1">Uncharacterized protein</fullName>
    </submittedName>
</protein>
<name>A0A4C1YH79_EUMVA</name>
<accession>A0A4C1YH79</accession>
<keyword evidence="2" id="KW-1185">Reference proteome</keyword>